<accession>A0ABQ0EY67</accession>
<protein>
    <submittedName>
        <fullName evidence="2">Uncharacterized protein</fullName>
    </submittedName>
</protein>
<organism evidence="2 3">
    <name type="scientific">Apodemus speciosus</name>
    <name type="common">Large Japanese field mouse</name>
    <dbReference type="NCBI Taxonomy" id="105296"/>
    <lineage>
        <taxon>Eukaryota</taxon>
        <taxon>Metazoa</taxon>
        <taxon>Chordata</taxon>
        <taxon>Craniata</taxon>
        <taxon>Vertebrata</taxon>
        <taxon>Euteleostomi</taxon>
        <taxon>Mammalia</taxon>
        <taxon>Eutheria</taxon>
        <taxon>Euarchontoglires</taxon>
        <taxon>Glires</taxon>
        <taxon>Rodentia</taxon>
        <taxon>Myomorpha</taxon>
        <taxon>Muroidea</taxon>
        <taxon>Muridae</taxon>
        <taxon>Murinae</taxon>
        <taxon>Apodemus</taxon>
    </lineage>
</organism>
<dbReference type="EMBL" id="BAAFST010000007">
    <property type="protein sequence ID" value="GAB1291994.1"/>
    <property type="molecule type" value="Genomic_DNA"/>
</dbReference>
<evidence type="ECO:0000256" key="1">
    <source>
        <dbReference type="SAM" id="MobiDB-lite"/>
    </source>
</evidence>
<feature type="region of interest" description="Disordered" evidence="1">
    <location>
        <begin position="1"/>
        <end position="37"/>
    </location>
</feature>
<evidence type="ECO:0000313" key="2">
    <source>
        <dbReference type="EMBL" id="GAB1291994.1"/>
    </source>
</evidence>
<reference evidence="2 3" key="1">
    <citation type="submission" date="2024-08" db="EMBL/GenBank/DDBJ databases">
        <title>The draft genome of Apodemus speciosus.</title>
        <authorList>
            <person name="Nabeshima K."/>
            <person name="Suzuki S."/>
            <person name="Onuma M."/>
        </authorList>
    </citation>
    <scope>NUCLEOTIDE SEQUENCE [LARGE SCALE GENOMIC DNA]</scope>
    <source>
        <strain evidence="2">IB14-021</strain>
    </source>
</reference>
<proteinExistence type="predicted"/>
<sequence length="37" mass="4112">MQLCFGTTRTLGPSDPRTLGPPDHRALLPRHSKLPPF</sequence>
<feature type="compositionally biased region" description="Basic residues" evidence="1">
    <location>
        <begin position="27"/>
        <end position="37"/>
    </location>
</feature>
<keyword evidence="3" id="KW-1185">Reference proteome</keyword>
<name>A0ABQ0EY67_APOSI</name>
<comment type="caution">
    <text evidence="2">The sequence shown here is derived from an EMBL/GenBank/DDBJ whole genome shotgun (WGS) entry which is preliminary data.</text>
</comment>
<gene>
    <name evidence="2" type="ORF">APTSU1_000722500</name>
</gene>
<feature type="compositionally biased region" description="Polar residues" evidence="1">
    <location>
        <begin position="1"/>
        <end position="11"/>
    </location>
</feature>
<evidence type="ECO:0000313" key="3">
    <source>
        <dbReference type="Proteomes" id="UP001623349"/>
    </source>
</evidence>
<dbReference type="Proteomes" id="UP001623349">
    <property type="component" value="Unassembled WGS sequence"/>
</dbReference>